<comment type="caution">
    <text evidence="6">The sequence shown here is derived from an EMBL/GenBank/DDBJ whole genome shotgun (WGS) entry which is preliminary data.</text>
</comment>
<evidence type="ECO:0000256" key="4">
    <source>
        <dbReference type="RuleBase" id="RU362057"/>
    </source>
</evidence>
<dbReference type="GO" id="GO:0080043">
    <property type="term" value="F:quercetin 3-O-glucosyltransferase activity"/>
    <property type="evidence" value="ECO:0007669"/>
    <property type="project" value="TreeGrafter"/>
</dbReference>
<evidence type="ECO:0000256" key="1">
    <source>
        <dbReference type="ARBA" id="ARBA00009995"/>
    </source>
</evidence>
<keyword evidence="7" id="KW-1185">Reference proteome</keyword>
<dbReference type="InterPro" id="IPR035595">
    <property type="entry name" value="UDP_glycos_trans_CS"/>
</dbReference>
<proteinExistence type="inferred from homology"/>
<dbReference type="OrthoDB" id="550202at2759"/>
<dbReference type="EMBL" id="JRKL02009113">
    <property type="protein sequence ID" value="KAF3946486.1"/>
    <property type="molecule type" value="Genomic_DNA"/>
</dbReference>
<evidence type="ECO:0000256" key="3">
    <source>
        <dbReference type="RuleBase" id="RU003718"/>
    </source>
</evidence>
<dbReference type="PANTHER" id="PTHR11926:SF774">
    <property type="entry name" value="UDP-GLYCOSYLTRANSFERASE 85A1-RELATED"/>
    <property type="match status" value="1"/>
</dbReference>
<evidence type="ECO:0000259" key="5">
    <source>
        <dbReference type="Pfam" id="PF26168"/>
    </source>
</evidence>
<name>A0A8J4QIE7_9ROSI</name>
<dbReference type="Pfam" id="PF00201">
    <property type="entry name" value="UDPGT"/>
    <property type="match status" value="1"/>
</dbReference>
<dbReference type="FunFam" id="3.40.50.2000:FF:000027">
    <property type="entry name" value="Glycosyltransferase"/>
    <property type="match status" value="1"/>
</dbReference>
<comment type="similarity">
    <text evidence="1 3">Belongs to the UDP-glycosyltransferase family.</text>
</comment>
<dbReference type="AlphaFoldDB" id="A0A8J4QIE7"/>
<dbReference type="Gene3D" id="3.40.50.2000">
    <property type="entry name" value="Glycogen Phosphorylase B"/>
    <property type="match status" value="2"/>
</dbReference>
<gene>
    <name evidence="6" type="ORF">CMV_027251</name>
</gene>
<keyword evidence="3" id="KW-0328">Glycosyltransferase</keyword>
<sequence length="564" mass="62891">MLAWQAQPSHILARLQGAVHLPTLLNPCHARWSTRMIYLTANSILAMAEDKSSFSFSILLTCLGLRKRERERERERMGSLGFTEKPHAVCVPYPAQGHINPMLKLAKILHYKGFHITFVNTEYNHKRLLKSRGPDSLNSLPSFQFETITDGLPESDIDATQHIPSLCASTQKHCLAPFRNLLLKLNDTTSSHVPPVTCIVSDGVMSFTLDAAAELGIPDVLFWTTSACGFMGYAQYRHLIEKGLTPLKDESYLINGHLDTIIDWIPGMKGIRLRDLPSFVKTTDRDSIMLNFAMVEAERAQRASAVILNTFDALEHEVLEGLSTMYPSICSIGPLQLLVNQIPGNSYKLIGSNLWKEEAGCIEWLDKREPNSVVYVNFGSITVMTSNQLIEFAWGLANSKQAFLWIIRPDLVRGDSAVLPPEFLEVTKERGLLVNWCSQEEVLSHPSIGGFLTHSGWNSTLESICGGVPMISCPFYAEQQTNCHYTCVEWGIGMEILSDAKRGDAKRGEIESLVREMMAGEKGQKLKKKAIEWKKLTEEATGPTGSSFVNLDKIINHVLLASTN</sequence>
<dbReference type="SUPFAM" id="SSF53756">
    <property type="entry name" value="UDP-Glycosyltransferase/glycogen phosphorylase"/>
    <property type="match status" value="1"/>
</dbReference>
<dbReference type="InterPro" id="IPR058980">
    <property type="entry name" value="Glyco_transf_N"/>
</dbReference>
<dbReference type="Pfam" id="PF26168">
    <property type="entry name" value="Glyco_transf_N"/>
    <property type="match status" value="1"/>
</dbReference>
<keyword evidence="2 3" id="KW-0808">Transferase</keyword>
<dbReference type="EC" id="2.4.1.-" evidence="4"/>
<dbReference type="Proteomes" id="UP000737018">
    <property type="component" value="Unassembled WGS sequence"/>
</dbReference>
<evidence type="ECO:0000313" key="6">
    <source>
        <dbReference type="EMBL" id="KAF3946486.1"/>
    </source>
</evidence>
<evidence type="ECO:0000313" key="7">
    <source>
        <dbReference type="Proteomes" id="UP000737018"/>
    </source>
</evidence>
<dbReference type="PANTHER" id="PTHR11926">
    <property type="entry name" value="GLUCOSYL/GLUCURONOSYL TRANSFERASES"/>
    <property type="match status" value="1"/>
</dbReference>
<protein>
    <recommendedName>
        <fullName evidence="4">Glycosyltransferase</fullName>
        <ecNumber evidence="4">2.4.1.-</ecNumber>
    </recommendedName>
</protein>
<evidence type="ECO:0000256" key="2">
    <source>
        <dbReference type="ARBA" id="ARBA00022679"/>
    </source>
</evidence>
<dbReference type="CDD" id="cd03784">
    <property type="entry name" value="GT1_Gtf-like"/>
    <property type="match status" value="1"/>
</dbReference>
<accession>A0A8J4QIE7</accession>
<dbReference type="FunFam" id="3.40.50.2000:FF:000055">
    <property type="entry name" value="Glycosyltransferase"/>
    <property type="match status" value="1"/>
</dbReference>
<dbReference type="PROSITE" id="PS00375">
    <property type="entry name" value="UDPGT"/>
    <property type="match status" value="1"/>
</dbReference>
<dbReference type="InterPro" id="IPR002213">
    <property type="entry name" value="UDP_glucos_trans"/>
</dbReference>
<reference evidence="6" key="1">
    <citation type="submission" date="2020-03" db="EMBL/GenBank/DDBJ databases">
        <title>Castanea mollissima Vanexum genome sequencing.</title>
        <authorList>
            <person name="Staton M."/>
        </authorList>
    </citation>
    <scope>NUCLEOTIDE SEQUENCE</scope>
    <source>
        <tissue evidence="6">Leaf</tissue>
    </source>
</reference>
<feature type="domain" description="Glycosyltransferase N-terminal" evidence="5">
    <location>
        <begin position="89"/>
        <end position="215"/>
    </location>
</feature>
<organism evidence="6 7">
    <name type="scientific">Castanea mollissima</name>
    <name type="common">Chinese chestnut</name>
    <dbReference type="NCBI Taxonomy" id="60419"/>
    <lineage>
        <taxon>Eukaryota</taxon>
        <taxon>Viridiplantae</taxon>
        <taxon>Streptophyta</taxon>
        <taxon>Embryophyta</taxon>
        <taxon>Tracheophyta</taxon>
        <taxon>Spermatophyta</taxon>
        <taxon>Magnoliopsida</taxon>
        <taxon>eudicotyledons</taxon>
        <taxon>Gunneridae</taxon>
        <taxon>Pentapetalae</taxon>
        <taxon>rosids</taxon>
        <taxon>fabids</taxon>
        <taxon>Fagales</taxon>
        <taxon>Fagaceae</taxon>
        <taxon>Castanea</taxon>
    </lineage>
</organism>
<dbReference type="GO" id="GO:0080044">
    <property type="term" value="F:quercetin 7-O-glucosyltransferase activity"/>
    <property type="evidence" value="ECO:0007669"/>
    <property type="project" value="TreeGrafter"/>
</dbReference>